<dbReference type="EMBL" id="RAPN01000001">
    <property type="protein sequence ID" value="RKD91714.1"/>
    <property type="molecule type" value="Genomic_DNA"/>
</dbReference>
<gene>
    <name evidence="1" type="ORF">BC643_2078</name>
</gene>
<dbReference type="OrthoDB" id="1121350at2"/>
<protein>
    <submittedName>
        <fullName evidence="1">Uncharacterized protein</fullName>
    </submittedName>
</protein>
<organism evidence="1 2">
    <name type="scientific">Mangrovibacterium diazotrophicum</name>
    <dbReference type="NCBI Taxonomy" id="1261403"/>
    <lineage>
        <taxon>Bacteria</taxon>
        <taxon>Pseudomonadati</taxon>
        <taxon>Bacteroidota</taxon>
        <taxon>Bacteroidia</taxon>
        <taxon>Marinilabiliales</taxon>
        <taxon>Prolixibacteraceae</taxon>
        <taxon>Mangrovibacterium</taxon>
    </lineage>
</organism>
<reference evidence="1 2" key="1">
    <citation type="submission" date="2018-09" db="EMBL/GenBank/DDBJ databases">
        <title>Genomic Encyclopedia of Archaeal and Bacterial Type Strains, Phase II (KMG-II): from individual species to whole genera.</title>
        <authorList>
            <person name="Goeker M."/>
        </authorList>
    </citation>
    <scope>NUCLEOTIDE SEQUENCE [LARGE SCALE GENOMIC DNA]</scope>
    <source>
        <strain evidence="1 2">DSM 27148</strain>
    </source>
</reference>
<evidence type="ECO:0000313" key="1">
    <source>
        <dbReference type="EMBL" id="RKD91714.1"/>
    </source>
</evidence>
<dbReference type="Proteomes" id="UP000283387">
    <property type="component" value="Unassembled WGS sequence"/>
</dbReference>
<keyword evidence="2" id="KW-1185">Reference proteome</keyword>
<dbReference type="AlphaFoldDB" id="A0A419W8D6"/>
<sequence>MDKQQEKEILQRFTILFDEFPKGKLQAGESPDFQVRLNTRKSIGIELTGLKGQDFIHQTGRLLNPSQLIENIMETIAAKEEKLYLYQRKKLHRIWLLIHAETIKTEVNFNLQNKLENLNFDSGFDRVFLFDLGSEQVYELG</sequence>
<dbReference type="RefSeq" id="WP_120272993.1">
    <property type="nucleotide sequence ID" value="NZ_RAPN01000001.1"/>
</dbReference>
<proteinExistence type="predicted"/>
<name>A0A419W8D6_9BACT</name>
<comment type="caution">
    <text evidence="1">The sequence shown here is derived from an EMBL/GenBank/DDBJ whole genome shotgun (WGS) entry which is preliminary data.</text>
</comment>
<evidence type="ECO:0000313" key="2">
    <source>
        <dbReference type="Proteomes" id="UP000283387"/>
    </source>
</evidence>
<accession>A0A419W8D6</accession>